<feature type="compositionally biased region" description="Low complexity" evidence="1">
    <location>
        <begin position="250"/>
        <end position="301"/>
    </location>
</feature>
<organism evidence="2 3">
    <name type="scientific">Monoraphidium neglectum</name>
    <dbReference type="NCBI Taxonomy" id="145388"/>
    <lineage>
        <taxon>Eukaryota</taxon>
        <taxon>Viridiplantae</taxon>
        <taxon>Chlorophyta</taxon>
        <taxon>core chlorophytes</taxon>
        <taxon>Chlorophyceae</taxon>
        <taxon>CS clade</taxon>
        <taxon>Sphaeropleales</taxon>
        <taxon>Selenastraceae</taxon>
        <taxon>Monoraphidium</taxon>
    </lineage>
</organism>
<dbReference type="Proteomes" id="UP000054498">
    <property type="component" value="Unassembled WGS sequence"/>
</dbReference>
<feature type="region of interest" description="Disordered" evidence="1">
    <location>
        <begin position="44"/>
        <end position="344"/>
    </location>
</feature>
<dbReference type="AlphaFoldDB" id="A0A0D2NFT4"/>
<gene>
    <name evidence="2" type="ORF">MNEG_3985</name>
</gene>
<feature type="region of interest" description="Disordered" evidence="1">
    <location>
        <begin position="1"/>
        <end position="22"/>
    </location>
</feature>
<dbReference type="PROSITE" id="PS51257">
    <property type="entry name" value="PROKAR_LIPOPROTEIN"/>
    <property type="match status" value="1"/>
</dbReference>
<feature type="compositionally biased region" description="Low complexity" evidence="1">
    <location>
        <begin position="555"/>
        <end position="568"/>
    </location>
</feature>
<sequence>MHVRRRTAGGWAHHLPFPGVSGVSGCSPTAARCFATEAGSRDRLPANGALHAASQPLDNPSTPSKGRRTTTPQPAAARPGVPRPPARPPRVSRSTSTQPPAPTPEQQPQQPNQPQQPQPPPARARRPKAPTEQPTMPARVPRAGVQLLQQNGYPPPGSQQPSQQHLGDQSQAQQQMYVQRQEQQQQQQQQQQAYQQPQRQGQPQLQQHAPSYLPQQGLQHPTQPPQLPPSPLAPPLPQQQQHWHPHLNEQQQQQGYSQPPQQQGYVQPPPQQQQQPPQQWYQQPATLPPQQQQEGYLQHQPQYHHQHQPQQQQQQQHPQVNSHLSGRAGSSGGITAPPGGWQKLPTEMDERERLEALCDLLEEEWDSEPLPQLKPGSTVRATCPQCGNGAHNEDCFAVTTTQDALSVLWCCHRAKCGFKGGRSLLGDAGVSRAAEGAGGGPTGLNGYGGSGSSYGYGGGGGMGAAAALVQRLARPEGGGGGAGPAYGAHSGLGAAQASPSAPPPPIKADLVELSEEFVQWFERERGISRRTLQENRVMMDAQARPPPRQGGGAGWQRQGPAGPDARTA</sequence>
<keyword evidence="3" id="KW-1185">Reference proteome</keyword>
<reference evidence="2 3" key="1">
    <citation type="journal article" date="2013" name="BMC Genomics">
        <title>Reconstruction of the lipid metabolism for the microalga Monoraphidium neglectum from its genome sequence reveals characteristics suitable for biofuel production.</title>
        <authorList>
            <person name="Bogen C."/>
            <person name="Al-Dilaimi A."/>
            <person name="Albersmeier A."/>
            <person name="Wichmann J."/>
            <person name="Grundmann M."/>
            <person name="Rupp O."/>
            <person name="Lauersen K.J."/>
            <person name="Blifernez-Klassen O."/>
            <person name="Kalinowski J."/>
            <person name="Goesmann A."/>
            <person name="Mussgnug J.H."/>
            <person name="Kruse O."/>
        </authorList>
    </citation>
    <scope>NUCLEOTIDE SEQUENCE [LARGE SCALE GENOMIC DNA]</scope>
    <source>
        <strain evidence="2 3">SAG 48.87</strain>
    </source>
</reference>
<feature type="compositionally biased region" description="Pro residues" evidence="1">
    <location>
        <begin position="222"/>
        <end position="237"/>
    </location>
</feature>
<evidence type="ECO:0000313" key="3">
    <source>
        <dbReference type="Proteomes" id="UP000054498"/>
    </source>
</evidence>
<feature type="region of interest" description="Disordered" evidence="1">
    <location>
        <begin position="529"/>
        <end position="568"/>
    </location>
</feature>
<protein>
    <submittedName>
        <fullName evidence="2">Uncharacterized protein</fullName>
    </submittedName>
</protein>
<feature type="compositionally biased region" description="Low complexity" evidence="1">
    <location>
        <begin position="308"/>
        <end position="319"/>
    </location>
</feature>
<dbReference type="RefSeq" id="XP_013902985.1">
    <property type="nucleotide sequence ID" value="XM_014047531.1"/>
</dbReference>
<evidence type="ECO:0000313" key="2">
    <source>
        <dbReference type="EMBL" id="KIZ03966.1"/>
    </source>
</evidence>
<proteinExistence type="predicted"/>
<dbReference type="KEGG" id="mng:MNEG_3985"/>
<accession>A0A0D2NFT4</accession>
<feature type="compositionally biased region" description="Low complexity" evidence="1">
    <location>
        <begin position="159"/>
        <end position="221"/>
    </location>
</feature>
<dbReference type="EMBL" id="KK100750">
    <property type="protein sequence ID" value="KIZ03966.1"/>
    <property type="molecule type" value="Genomic_DNA"/>
</dbReference>
<evidence type="ECO:0000256" key="1">
    <source>
        <dbReference type="SAM" id="MobiDB-lite"/>
    </source>
</evidence>
<dbReference type="GeneID" id="25736863"/>
<feature type="compositionally biased region" description="Low complexity" evidence="1">
    <location>
        <begin position="89"/>
        <end position="98"/>
    </location>
</feature>
<name>A0A0D2NFT4_9CHLO</name>